<evidence type="ECO:0000313" key="2">
    <source>
        <dbReference type="Proteomes" id="UP001358586"/>
    </source>
</evidence>
<organism evidence="1 2">
    <name type="scientific">Gossypium arboreum</name>
    <name type="common">Tree cotton</name>
    <name type="synonym">Gossypium nanking</name>
    <dbReference type="NCBI Taxonomy" id="29729"/>
    <lineage>
        <taxon>Eukaryota</taxon>
        <taxon>Viridiplantae</taxon>
        <taxon>Streptophyta</taxon>
        <taxon>Embryophyta</taxon>
        <taxon>Tracheophyta</taxon>
        <taxon>Spermatophyta</taxon>
        <taxon>Magnoliopsida</taxon>
        <taxon>eudicotyledons</taxon>
        <taxon>Gunneridae</taxon>
        <taxon>Pentapetalae</taxon>
        <taxon>rosids</taxon>
        <taxon>malvids</taxon>
        <taxon>Malvales</taxon>
        <taxon>Malvaceae</taxon>
        <taxon>Malvoideae</taxon>
        <taxon>Gossypium</taxon>
    </lineage>
</organism>
<proteinExistence type="predicted"/>
<evidence type="ECO:0000313" key="1">
    <source>
        <dbReference type="EMBL" id="KAK5794459.1"/>
    </source>
</evidence>
<keyword evidence="2" id="KW-1185">Reference proteome</keyword>
<sequence>MAPQKQQCITQAQRNIDSNRFHNLEVKSEGAWRVDLSCQYRGAPQIQHNHNVFDGQYVDAIHVHPSGINTYHF</sequence>
<gene>
    <name evidence="1" type="ORF">PVK06_035685</name>
</gene>
<accession>A0ABR0NI06</accession>
<reference evidence="1 2" key="1">
    <citation type="submission" date="2023-03" db="EMBL/GenBank/DDBJ databases">
        <title>WGS of Gossypium arboreum.</title>
        <authorList>
            <person name="Yu D."/>
        </authorList>
    </citation>
    <scope>NUCLEOTIDE SEQUENCE [LARGE SCALE GENOMIC DNA]</scope>
    <source>
        <tissue evidence="1">Leaf</tissue>
    </source>
</reference>
<protein>
    <submittedName>
        <fullName evidence="1">Uncharacterized protein</fullName>
    </submittedName>
</protein>
<comment type="caution">
    <text evidence="1">The sequence shown here is derived from an EMBL/GenBank/DDBJ whole genome shotgun (WGS) entry which is preliminary data.</text>
</comment>
<dbReference type="EMBL" id="JARKNE010000010">
    <property type="protein sequence ID" value="KAK5794459.1"/>
    <property type="molecule type" value="Genomic_DNA"/>
</dbReference>
<dbReference type="Proteomes" id="UP001358586">
    <property type="component" value="Chromosome 10"/>
</dbReference>
<name>A0ABR0NI06_GOSAR</name>